<dbReference type="KEGG" id="mtt:Ftrac_3277"/>
<proteinExistence type="predicted"/>
<feature type="chain" id="PRO_5003190192" description="Lipoprotein" evidence="1">
    <location>
        <begin position="20"/>
        <end position="720"/>
    </location>
</feature>
<protein>
    <recommendedName>
        <fullName evidence="4">Lipoprotein</fullName>
    </recommendedName>
</protein>
<evidence type="ECO:0000313" key="3">
    <source>
        <dbReference type="Proteomes" id="UP000008720"/>
    </source>
</evidence>
<name>E4TW33_MARTH</name>
<evidence type="ECO:0000313" key="2">
    <source>
        <dbReference type="EMBL" id="ADR23251.1"/>
    </source>
</evidence>
<dbReference type="RefSeq" id="WP_013455393.1">
    <property type="nucleotide sequence ID" value="NC_014759.1"/>
</dbReference>
<organism evidence="2 3">
    <name type="scientific">Marivirga tractuosa (strain ATCC 23168 / DSM 4126 / NBRC 15989 / NCIMB 1408 / VKM B-1430 / H-43)</name>
    <name type="common">Microscilla tractuosa</name>
    <name type="synonym">Flexibacter tractuosus</name>
    <dbReference type="NCBI Taxonomy" id="643867"/>
    <lineage>
        <taxon>Bacteria</taxon>
        <taxon>Pseudomonadati</taxon>
        <taxon>Bacteroidota</taxon>
        <taxon>Cytophagia</taxon>
        <taxon>Cytophagales</taxon>
        <taxon>Marivirgaceae</taxon>
        <taxon>Marivirga</taxon>
    </lineage>
</organism>
<dbReference type="Proteomes" id="UP000008720">
    <property type="component" value="Chromosome"/>
</dbReference>
<sequence length="720" mass="80535">MKKNIYLLLILGITLFASCEEVPPVEPDVNNITVNNDVKDSLNIAEQLDVLNRAGEFYNVNMKILDGTTPIEGAEVKLTSSLDGELIELTELSDESGNVIFDEVTVGGNIIEIKKEGYYSALGLIDFKFERGYNYEVIEDVVAPITKNESAIIPLYNKGNGANTAKIKGRVNIETNLTNTTSEVVKDQIIRADFSGNIVNVSEGLSFSEYSLNVEGGLGEAVTNEAGEYELVIPTGNEGVSVDLMIPQLQLKQKLAYFDPETEEPTLDSVLTTFGYNEQVSNVPYVRGIKTVVPEPSTPGKGFQINNFTKAGRKLFDNLPSYQDEINSSENNQELGGLLFSFTAGLGYNSVPDVVVTDPTGEGAELKPIAEYAIQSITLDSSAQYSPNYYVDYYIRAYYASECCIQSYSIYSNSVLTDENGRITQDQLEQSLSYAFQNRNWFGENYHALYNNYEIDSMTINFDQWNVDAESEATIVYDTKISSLKIVNLGENYTNPTISFEGGNPEEAAEFEILEFRTQWEFDLDNSANSAPYTAIPNVVFEYLENDVYKTSTLVVPHDQGYSTMSDVIESRNGEIKFQDDRNYRTRFYSLEAPIAYVTEPIHTKADIYFQINNGSLEYNYNYNTKLGNGYSEKFNIEILPQFDEMPGTGAEIQIIGGSQKGDEYQWGGNFILKNKGEGYVDNVNRIAPRDFSLSYNSSDLFLKSQDEIIIDIDYGTGRR</sequence>
<dbReference type="HOGENOM" id="CLU_383936_0_0_10"/>
<keyword evidence="1" id="KW-0732">Signal</keyword>
<reference evidence="2 3" key="1">
    <citation type="journal article" date="2011" name="Stand. Genomic Sci.">
        <title>Complete genome sequence of Marivirga tractuosa type strain (H-43).</title>
        <authorList>
            <person name="Pagani I."/>
            <person name="Chertkov O."/>
            <person name="Lapidus A."/>
            <person name="Lucas S."/>
            <person name="Del Rio T.G."/>
            <person name="Tice H."/>
            <person name="Copeland A."/>
            <person name="Cheng J.F."/>
            <person name="Nolan M."/>
            <person name="Saunders E."/>
            <person name="Pitluck S."/>
            <person name="Held B."/>
            <person name="Goodwin L."/>
            <person name="Liolios K."/>
            <person name="Ovchinikova G."/>
            <person name="Ivanova N."/>
            <person name="Mavromatis K."/>
            <person name="Pati A."/>
            <person name="Chen A."/>
            <person name="Palaniappan K."/>
            <person name="Land M."/>
            <person name="Hauser L."/>
            <person name="Jeffries C.D."/>
            <person name="Detter J.C."/>
            <person name="Han C."/>
            <person name="Tapia R."/>
            <person name="Ngatchou-Djao O.D."/>
            <person name="Rohde M."/>
            <person name="Goker M."/>
            <person name="Spring S."/>
            <person name="Sikorski J."/>
            <person name="Woyke T."/>
            <person name="Bristow J."/>
            <person name="Eisen J.A."/>
            <person name="Markowitz V."/>
            <person name="Hugenholtz P."/>
            <person name="Klenk H.P."/>
            <person name="Kyrpides N.C."/>
        </authorList>
    </citation>
    <scope>NUCLEOTIDE SEQUENCE [LARGE SCALE GENOMIC DNA]</scope>
    <source>
        <strain evidence="3">ATCC 23168 / DSM 4126 / NBRC 15989 / NCIMB 1408 / VKM B-1430 / H-43</strain>
    </source>
</reference>
<gene>
    <name evidence="2" type="ordered locus">Ftrac_3277</name>
</gene>
<accession>E4TW33</accession>
<dbReference type="EMBL" id="CP002349">
    <property type="protein sequence ID" value="ADR23251.1"/>
    <property type="molecule type" value="Genomic_DNA"/>
</dbReference>
<feature type="signal peptide" evidence="1">
    <location>
        <begin position="1"/>
        <end position="19"/>
    </location>
</feature>
<keyword evidence="3" id="KW-1185">Reference proteome</keyword>
<dbReference type="OrthoDB" id="979423at2"/>
<dbReference type="STRING" id="643867.Ftrac_3277"/>
<evidence type="ECO:0008006" key="4">
    <source>
        <dbReference type="Google" id="ProtNLM"/>
    </source>
</evidence>
<dbReference type="AlphaFoldDB" id="E4TW33"/>
<evidence type="ECO:0000256" key="1">
    <source>
        <dbReference type="SAM" id="SignalP"/>
    </source>
</evidence>
<dbReference type="PROSITE" id="PS51257">
    <property type="entry name" value="PROKAR_LIPOPROTEIN"/>
    <property type="match status" value="1"/>
</dbReference>